<evidence type="ECO:0000313" key="2">
    <source>
        <dbReference type="EMBL" id="PTB64280.1"/>
    </source>
</evidence>
<dbReference type="RefSeq" id="XP_024747600.1">
    <property type="nucleotide sequence ID" value="XM_024894362.1"/>
</dbReference>
<feature type="region of interest" description="Disordered" evidence="1">
    <location>
        <begin position="1"/>
        <end position="22"/>
    </location>
</feature>
<sequence>MAGSSVDEAGYSPQYPADSSLPNGLQAFISEFYRISDRPEDNERWVGQFTEDARVVIGPGKATGTEELRTMRQGMWAAVAERKHTIHKVFPGRFDDEEEEEGLSAEEGNGNNKRCELMLYGDVAYRTKDGSSSTVPWAGHGVLEKVRDGEKGEEEVWKFAEYRVYLLR</sequence>
<dbReference type="Gene3D" id="3.10.450.50">
    <property type="match status" value="1"/>
</dbReference>
<organism evidence="2 3">
    <name type="scientific">Trichoderma citrinoviride</name>
    <dbReference type="NCBI Taxonomy" id="58853"/>
    <lineage>
        <taxon>Eukaryota</taxon>
        <taxon>Fungi</taxon>
        <taxon>Dikarya</taxon>
        <taxon>Ascomycota</taxon>
        <taxon>Pezizomycotina</taxon>
        <taxon>Sordariomycetes</taxon>
        <taxon>Hypocreomycetidae</taxon>
        <taxon>Hypocreales</taxon>
        <taxon>Hypocreaceae</taxon>
        <taxon>Trichoderma</taxon>
    </lineage>
</organism>
<evidence type="ECO:0008006" key="4">
    <source>
        <dbReference type="Google" id="ProtNLM"/>
    </source>
</evidence>
<protein>
    <recommendedName>
        <fullName evidence="4">SnoaL-like domain-containing protein</fullName>
    </recommendedName>
</protein>
<dbReference type="OrthoDB" id="3468019at2759"/>
<dbReference type="GeneID" id="36602480"/>
<evidence type="ECO:0000313" key="3">
    <source>
        <dbReference type="Proteomes" id="UP000241546"/>
    </source>
</evidence>
<dbReference type="PANTHER" id="PTHR39401">
    <property type="entry name" value="SNOAL-LIKE DOMAIN-CONTAINING PROTEIN"/>
    <property type="match status" value="1"/>
</dbReference>
<evidence type="ECO:0000256" key="1">
    <source>
        <dbReference type="SAM" id="MobiDB-lite"/>
    </source>
</evidence>
<accession>A0A2T4B4Q1</accession>
<gene>
    <name evidence="2" type="ORF">BBK36DRAFT_1161334</name>
</gene>
<name>A0A2T4B4Q1_9HYPO</name>
<reference evidence="3" key="1">
    <citation type="submission" date="2016-07" db="EMBL/GenBank/DDBJ databases">
        <title>Multiple horizontal gene transfer events from other fungi enriched the ability of initially mycotrophic Trichoderma (Ascomycota) to feed on dead plant biomass.</title>
        <authorList>
            <consortium name="DOE Joint Genome Institute"/>
            <person name="Atanasova L."/>
            <person name="Chenthamara K."/>
            <person name="Zhang J."/>
            <person name="Grujic M."/>
            <person name="Henrissat B."/>
            <person name="Kuo A."/>
            <person name="Aerts A."/>
            <person name="Salamov A."/>
            <person name="Lipzen A."/>
            <person name="Labutti K."/>
            <person name="Barry K."/>
            <person name="Miao Y."/>
            <person name="Rahimi M.J."/>
            <person name="Shen Q."/>
            <person name="Grigoriev I.V."/>
            <person name="Kubicek C.P."/>
            <person name="Druzhinina I.S."/>
        </authorList>
    </citation>
    <scope>NUCLEOTIDE SEQUENCE [LARGE SCALE GENOMIC DNA]</scope>
    <source>
        <strain evidence="3">TUCIM 6016</strain>
    </source>
</reference>
<dbReference type="EMBL" id="KZ680217">
    <property type="protein sequence ID" value="PTB64280.1"/>
    <property type="molecule type" value="Genomic_DNA"/>
</dbReference>
<proteinExistence type="predicted"/>
<dbReference type="Proteomes" id="UP000241546">
    <property type="component" value="Unassembled WGS sequence"/>
</dbReference>
<dbReference type="PANTHER" id="PTHR39401:SF1">
    <property type="entry name" value="SNOAL-LIKE DOMAIN-CONTAINING PROTEIN"/>
    <property type="match status" value="1"/>
</dbReference>
<dbReference type="InterPro" id="IPR032710">
    <property type="entry name" value="NTF2-like_dom_sf"/>
</dbReference>
<keyword evidence="3" id="KW-1185">Reference proteome</keyword>
<dbReference type="AlphaFoldDB" id="A0A2T4B4Q1"/>
<dbReference type="SUPFAM" id="SSF54427">
    <property type="entry name" value="NTF2-like"/>
    <property type="match status" value="1"/>
</dbReference>